<keyword evidence="4" id="KW-0963">Cytoplasm</keyword>
<dbReference type="PROSITE" id="PS50059">
    <property type="entry name" value="FKBP_PPIASE"/>
    <property type="match status" value="1"/>
</dbReference>
<dbReference type="RefSeq" id="WP_104762878.1">
    <property type="nucleotide sequence ID" value="NZ_FZPM01000011.1"/>
</dbReference>
<evidence type="ECO:0000256" key="10">
    <source>
        <dbReference type="RuleBase" id="RU003915"/>
    </source>
</evidence>
<organism evidence="12 13">
    <name type="scientific">Helicobacter aurati</name>
    <dbReference type="NCBI Taxonomy" id="137778"/>
    <lineage>
        <taxon>Bacteria</taxon>
        <taxon>Pseudomonadati</taxon>
        <taxon>Campylobacterota</taxon>
        <taxon>Epsilonproteobacteria</taxon>
        <taxon>Campylobacterales</taxon>
        <taxon>Helicobacteraceae</taxon>
        <taxon>Helicobacter</taxon>
    </lineage>
</organism>
<dbReference type="GO" id="GO:0003755">
    <property type="term" value="F:peptidyl-prolyl cis-trans isomerase activity"/>
    <property type="evidence" value="ECO:0007669"/>
    <property type="project" value="UniProtKB-UniRule"/>
</dbReference>
<comment type="function">
    <text evidence="8">Also involved in hydrogenase metallocenter assembly, probably by participating in the nickel insertion step. This function in hydrogenase biosynthesis requires chaperone activity and the presence of the metal-binding domain, but not PPIase activity.</text>
</comment>
<comment type="subcellular location">
    <subcellularLocation>
        <location evidence="2">Cytoplasm</location>
    </subcellularLocation>
</comment>
<dbReference type="PANTHER" id="PTHR47861">
    <property type="entry name" value="FKBP-TYPE PEPTIDYL-PROLYL CIS-TRANS ISOMERASE SLYD"/>
    <property type="match status" value="1"/>
</dbReference>
<gene>
    <name evidence="12" type="ORF">CQA66_05580</name>
</gene>
<dbReference type="InterPro" id="IPR001179">
    <property type="entry name" value="PPIase_FKBP_dom"/>
</dbReference>
<protein>
    <recommendedName>
        <fullName evidence="10">Peptidyl-prolyl cis-trans isomerase</fullName>
        <ecNumber evidence="10">5.2.1.8</ecNumber>
    </recommendedName>
</protein>
<evidence type="ECO:0000313" key="12">
    <source>
        <dbReference type="EMBL" id="RDU71934.1"/>
    </source>
</evidence>
<reference evidence="12 13" key="1">
    <citation type="submission" date="2018-04" db="EMBL/GenBank/DDBJ databases">
        <title>Novel Campyloabacter and Helicobacter Species and Strains.</title>
        <authorList>
            <person name="Mannion A.J."/>
            <person name="Shen Z."/>
            <person name="Fox J.G."/>
        </authorList>
    </citation>
    <scope>NUCLEOTIDE SEQUENCE [LARGE SCALE GENOMIC DNA]</scope>
    <source>
        <strain evidence="12 13">MIT 97-5075</strain>
    </source>
</reference>
<evidence type="ECO:0000256" key="5">
    <source>
        <dbReference type="ARBA" id="ARBA00023110"/>
    </source>
</evidence>
<comment type="catalytic activity">
    <reaction evidence="1 9 10">
        <text>[protein]-peptidylproline (omega=180) = [protein]-peptidylproline (omega=0)</text>
        <dbReference type="Rhea" id="RHEA:16237"/>
        <dbReference type="Rhea" id="RHEA-COMP:10747"/>
        <dbReference type="Rhea" id="RHEA-COMP:10748"/>
        <dbReference type="ChEBI" id="CHEBI:83833"/>
        <dbReference type="ChEBI" id="CHEBI:83834"/>
        <dbReference type="EC" id="5.2.1.8"/>
    </reaction>
</comment>
<dbReference type="Gene3D" id="3.10.50.40">
    <property type="match status" value="1"/>
</dbReference>
<evidence type="ECO:0000313" key="13">
    <source>
        <dbReference type="Proteomes" id="UP000256424"/>
    </source>
</evidence>
<dbReference type="Proteomes" id="UP000256424">
    <property type="component" value="Unassembled WGS sequence"/>
</dbReference>
<dbReference type="AlphaFoldDB" id="A0A3D8J4W1"/>
<accession>A0A3D8J4W1</accession>
<dbReference type="PANTHER" id="PTHR47861:SF3">
    <property type="entry name" value="FKBP-TYPE PEPTIDYL-PROLYL CIS-TRANS ISOMERASE SLYD"/>
    <property type="match status" value="1"/>
</dbReference>
<evidence type="ECO:0000259" key="11">
    <source>
        <dbReference type="PROSITE" id="PS50059"/>
    </source>
</evidence>
<dbReference type="EC" id="5.2.1.8" evidence="10"/>
<keyword evidence="13" id="KW-1185">Reference proteome</keyword>
<dbReference type="InterPro" id="IPR048261">
    <property type="entry name" value="SlpA/SlyD-like_ins_sf"/>
</dbReference>
<evidence type="ECO:0000256" key="1">
    <source>
        <dbReference type="ARBA" id="ARBA00000971"/>
    </source>
</evidence>
<feature type="domain" description="PPIase FKBP-type" evidence="11">
    <location>
        <begin position="5"/>
        <end position="69"/>
    </location>
</feature>
<sequence length="179" mass="19185">MIEHNKVVSINYEVVDILTKQTVDSNKNSKPLEFVVGHSQVIEGLEKQIIGAKIGDSLNFDVEPEYGYGIRNPELLQEVDREQFSNIELERGMTLFGQAENGMPVQVIVADFNDNTVLIDYNHPLAGKTLNFKVDVLDVRDATPDELIAGMGGGCGCSSTAHGQNSGGCCGGGGGCGCH</sequence>
<evidence type="ECO:0000256" key="3">
    <source>
        <dbReference type="ARBA" id="ARBA00006577"/>
    </source>
</evidence>
<name>A0A3D8J4W1_9HELI</name>
<dbReference type="Pfam" id="PF00254">
    <property type="entry name" value="FKBP_C"/>
    <property type="match status" value="1"/>
</dbReference>
<evidence type="ECO:0000256" key="4">
    <source>
        <dbReference type="ARBA" id="ARBA00022490"/>
    </source>
</evidence>
<dbReference type="EMBL" id="NXLW01000009">
    <property type="protein sequence ID" value="RDU71934.1"/>
    <property type="molecule type" value="Genomic_DNA"/>
</dbReference>
<dbReference type="Gene3D" id="2.40.10.330">
    <property type="match status" value="1"/>
</dbReference>
<dbReference type="SUPFAM" id="SSF54534">
    <property type="entry name" value="FKBP-like"/>
    <property type="match status" value="1"/>
</dbReference>
<keyword evidence="6" id="KW-0143">Chaperone</keyword>
<evidence type="ECO:0000256" key="9">
    <source>
        <dbReference type="PROSITE-ProRule" id="PRU00277"/>
    </source>
</evidence>
<proteinExistence type="inferred from homology"/>
<evidence type="ECO:0000256" key="7">
    <source>
        <dbReference type="ARBA" id="ARBA00023235"/>
    </source>
</evidence>
<keyword evidence="7 9" id="KW-0413">Isomerase</keyword>
<dbReference type="InterPro" id="IPR046357">
    <property type="entry name" value="PPIase_dom_sf"/>
</dbReference>
<comment type="similarity">
    <text evidence="3 10">Belongs to the FKBP-type PPIase family.</text>
</comment>
<dbReference type="GO" id="GO:0005737">
    <property type="term" value="C:cytoplasm"/>
    <property type="evidence" value="ECO:0007669"/>
    <property type="project" value="UniProtKB-SubCell"/>
</dbReference>
<evidence type="ECO:0000256" key="8">
    <source>
        <dbReference type="ARBA" id="ARBA00037071"/>
    </source>
</evidence>
<comment type="caution">
    <text evidence="12">The sequence shown here is derived from an EMBL/GenBank/DDBJ whole genome shotgun (WGS) entry which is preliminary data.</text>
</comment>
<evidence type="ECO:0000256" key="2">
    <source>
        <dbReference type="ARBA" id="ARBA00004496"/>
    </source>
</evidence>
<dbReference type="GO" id="GO:0042026">
    <property type="term" value="P:protein refolding"/>
    <property type="evidence" value="ECO:0007669"/>
    <property type="project" value="UniProtKB-ARBA"/>
</dbReference>
<evidence type="ECO:0000256" key="6">
    <source>
        <dbReference type="ARBA" id="ARBA00023186"/>
    </source>
</evidence>
<keyword evidence="5 9" id="KW-0697">Rotamase</keyword>
<dbReference type="OrthoDB" id="9808891at2"/>